<accession>M7TYU4</accession>
<organism evidence="1 2">
    <name type="scientific">Botryotinia fuckeliana (strain BcDW1)</name>
    <name type="common">Noble rot fungus</name>
    <name type="synonym">Botrytis cinerea</name>
    <dbReference type="NCBI Taxonomy" id="1290391"/>
    <lineage>
        <taxon>Eukaryota</taxon>
        <taxon>Fungi</taxon>
        <taxon>Dikarya</taxon>
        <taxon>Ascomycota</taxon>
        <taxon>Pezizomycotina</taxon>
        <taxon>Leotiomycetes</taxon>
        <taxon>Helotiales</taxon>
        <taxon>Sclerotiniaceae</taxon>
        <taxon>Botrytis</taxon>
    </lineage>
</organism>
<dbReference type="EMBL" id="KB707858">
    <property type="protein sequence ID" value="EMR86449.1"/>
    <property type="molecule type" value="Genomic_DNA"/>
</dbReference>
<sequence>MRCSSLKGLLNDIPTTGYVLPRRMGLNDERNEPSNNFEIEPYPFDADAKAAFTPFFSGSRNCVAQRPSIYAGGPIEVSVEELLARRRRLKKRNASPVIEKATTTIPTAIPAFAPPLKLLLSEVDMGVGVAGVVEIADCVAEMLAIAVLEADEDIWVDLVGEEDAVKVDEKAPSMTKKILEN</sequence>
<name>M7TYU4_BOTF1</name>
<dbReference type="HOGENOM" id="CLU_1488782_0_0_1"/>
<gene>
    <name evidence="1" type="ORF">BcDW1_5013</name>
</gene>
<protein>
    <submittedName>
        <fullName evidence="1">Uncharacterized protein</fullName>
    </submittedName>
</protein>
<evidence type="ECO:0000313" key="1">
    <source>
        <dbReference type="EMBL" id="EMR86449.1"/>
    </source>
</evidence>
<proteinExistence type="predicted"/>
<evidence type="ECO:0000313" key="2">
    <source>
        <dbReference type="Proteomes" id="UP000012045"/>
    </source>
</evidence>
<dbReference type="AlphaFoldDB" id="M7TYU4"/>
<dbReference type="Proteomes" id="UP000012045">
    <property type="component" value="Unassembled WGS sequence"/>
</dbReference>
<reference evidence="2" key="1">
    <citation type="journal article" date="2013" name="Genome Announc.">
        <title>Draft genome sequence of Botrytis cinerea BcDW1, inoculum for noble rot of grape berries.</title>
        <authorList>
            <person name="Blanco-Ulate B."/>
            <person name="Allen G."/>
            <person name="Powell A.L."/>
            <person name="Cantu D."/>
        </authorList>
    </citation>
    <scope>NUCLEOTIDE SEQUENCE [LARGE SCALE GENOMIC DNA]</scope>
    <source>
        <strain evidence="2">BcDW1</strain>
    </source>
</reference>